<reference evidence="2 4" key="1">
    <citation type="submission" date="2015-10" db="EMBL/GenBank/DDBJ databases">
        <title>Draft genome of Bosea thiooxidans.</title>
        <authorList>
            <person name="Wang X."/>
        </authorList>
    </citation>
    <scope>NUCLEOTIDE SEQUENCE [LARGE SCALE GENOMIC DNA]</scope>
    <source>
        <strain evidence="2 4">CGMCC 9174</strain>
    </source>
</reference>
<keyword evidence="1" id="KW-1133">Transmembrane helix</keyword>
<dbReference type="EMBL" id="LMAR01000066">
    <property type="protein sequence ID" value="KQK28626.1"/>
    <property type="molecule type" value="Genomic_DNA"/>
</dbReference>
<dbReference type="AlphaFoldDB" id="A0A0Q3ST43"/>
<organism evidence="2 4">
    <name type="scientific">Bosea thiooxidans</name>
    <dbReference type="NCBI Taxonomy" id="53254"/>
    <lineage>
        <taxon>Bacteria</taxon>
        <taxon>Pseudomonadati</taxon>
        <taxon>Pseudomonadota</taxon>
        <taxon>Alphaproteobacteria</taxon>
        <taxon>Hyphomicrobiales</taxon>
        <taxon>Boseaceae</taxon>
        <taxon>Bosea</taxon>
    </lineage>
</organism>
<keyword evidence="1" id="KW-0472">Membrane</keyword>
<feature type="transmembrane region" description="Helical" evidence="1">
    <location>
        <begin position="44"/>
        <end position="63"/>
    </location>
</feature>
<gene>
    <name evidence="2" type="ORF">ARD30_21195</name>
    <name evidence="3" type="ORF">SAMN05660750_02769</name>
</gene>
<accession>A0A0Q3ST43</accession>
<evidence type="ECO:0000313" key="4">
    <source>
        <dbReference type="Proteomes" id="UP000051562"/>
    </source>
</evidence>
<reference evidence="3 5" key="2">
    <citation type="submission" date="2017-02" db="EMBL/GenBank/DDBJ databases">
        <authorList>
            <person name="Peterson S.W."/>
        </authorList>
    </citation>
    <scope>NUCLEOTIDE SEQUENCE [LARGE SCALE GENOMIC DNA]</scope>
    <source>
        <strain evidence="3 5">DSM 9653</strain>
    </source>
</reference>
<sequence>MLLIAGLLDLGFALFHAAFGRLFGWPERLAPSGSLNTAITQTLNAMLTFVFLAYGATLIWQAGQGSIHPLLPLLGSAFWGLRLALQFIWFDLKPWSSKLITAVFAVTTVVHLLAIRG</sequence>
<protein>
    <submittedName>
        <fullName evidence="2">Uncharacterized protein</fullName>
    </submittedName>
</protein>
<dbReference type="STRING" id="53254.SAMN05660750_02769"/>
<evidence type="ECO:0000313" key="2">
    <source>
        <dbReference type="EMBL" id="KQK28626.1"/>
    </source>
</evidence>
<keyword evidence="1" id="KW-0812">Transmembrane</keyword>
<feature type="transmembrane region" description="Helical" evidence="1">
    <location>
        <begin position="70"/>
        <end position="89"/>
    </location>
</feature>
<dbReference type="OrthoDB" id="670562at2"/>
<evidence type="ECO:0000313" key="3">
    <source>
        <dbReference type="EMBL" id="SKB86777.1"/>
    </source>
</evidence>
<dbReference type="RefSeq" id="WP_055730041.1">
    <property type="nucleotide sequence ID" value="NZ_FUYX01000006.1"/>
</dbReference>
<dbReference type="Proteomes" id="UP000190130">
    <property type="component" value="Unassembled WGS sequence"/>
</dbReference>
<feature type="transmembrane region" description="Helical" evidence="1">
    <location>
        <begin position="95"/>
        <end position="115"/>
    </location>
</feature>
<dbReference type="Proteomes" id="UP000051562">
    <property type="component" value="Unassembled WGS sequence"/>
</dbReference>
<name>A0A0Q3ST43_9HYPH</name>
<dbReference type="EMBL" id="FUYX01000006">
    <property type="protein sequence ID" value="SKB86777.1"/>
    <property type="molecule type" value="Genomic_DNA"/>
</dbReference>
<keyword evidence="4" id="KW-1185">Reference proteome</keyword>
<evidence type="ECO:0000313" key="5">
    <source>
        <dbReference type="Proteomes" id="UP000190130"/>
    </source>
</evidence>
<evidence type="ECO:0000256" key="1">
    <source>
        <dbReference type="SAM" id="Phobius"/>
    </source>
</evidence>
<proteinExistence type="predicted"/>